<dbReference type="InterPro" id="IPR008972">
    <property type="entry name" value="Cupredoxin"/>
</dbReference>
<dbReference type="AlphaFoldDB" id="A0A382FCX1"/>
<accession>A0A382FCX1</accession>
<organism evidence="1">
    <name type="scientific">marine metagenome</name>
    <dbReference type="NCBI Taxonomy" id="408172"/>
    <lineage>
        <taxon>unclassified sequences</taxon>
        <taxon>metagenomes</taxon>
        <taxon>ecological metagenomes</taxon>
    </lineage>
</organism>
<evidence type="ECO:0008006" key="2">
    <source>
        <dbReference type="Google" id="ProtNLM"/>
    </source>
</evidence>
<protein>
    <recommendedName>
        <fullName evidence="2">EfeO-type cupredoxin-like domain-containing protein</fullName>
    </recommendedName>
</protein>
<dbReference type="EMBL" id="UINC01049123">
    <property type="protein sequence ID" value="SVB60499.1"/>
    <property type="molecule type" value="Genomic_DNA"/>
</dbReference>
<gene>
    <name evidence="1" type="ORF">METZ01_LOCUS213353</name>
</gene>
<name>A0A382FCX1_9ZZZZ</name>
<dbReference type="Gene3D" id="2.60.40.420">
    <property type="entry name" value="Cupredoxins - blue copper proteins"/>
    <property type="match status" value="1"/>
</dbReference>
<sequence length="213" mass="23687">MKETNVGIQEESASEHTVLANEPKVTNRSLSHFPKHENEHHISPVRQTGLGIFLHGERLFTTRRNGSLRFRSLTVALYLSFTACGGSDDSQAGSQLFPRTEVSMETDRPPDTVEIILDEYWIGMPSVLPSGRTVLRLENHGFEEHNLLFVMKQADSVVWETEGRLSPFESRIVTSYFEPGIYSAVCDFSGHEGRGMFLDFTVQAGPVGGGSGR</sequence>
<reference evidence="1" key="1">
    <citation type="submission" date="2018-05" db="EMBL/GenBank/DDBJ databases">
        <authorList>
            <person name="Lanie J.A."/>
            <person name="Ng W.-L."/>
            <person name="Kazmierczak K.M."/>
            <person name="Andrzejewski T.M."/>
            <person name="Davidsen T.M."/>
            <person name="Wayne K.J."/>
            <person name="Tettelin H."/>
            <person name="Glass J.I."/>
            <person name="Rusch D."/>
            <person name="Podicherti R."/>
            <person name="Tsui H.-C.T."/>
            <person name="Winkler M.E."/>
        </authorList>
    </citation>
    <scope>NUCLEOTIDE SEQUENCE</scope>
</reference>
<proteinExistence type="predicted"/>
<evidence type="ECO:0000313" key="1">
    <source>
        <dbReference type="EMBL" id="SVB60499.1"/>
    </source>
</evidence>
<dbReference type="SUPFAM" id="SSF49503">
    <property type="entry name" value="Cupredoxins"/>
    <property type="match status" value="1"/>
</dbReference>